<evidence type="ECO:0000256" key="1">
    <source>
        <dbReference type="ARBA" id="ARBA00006382"/>
    </source>
</evidence>
<dbReference type="Proteomes" id="UP000249169">
    <property type="component" value="Unassembled WGS sequence"/>
</dbReference>
<keyword evidence="5" id="KW-0547">Nucleotide-binding</keyword>
<proteinExistence type="inferred from homology"/>
<comment type="similarity">
    <text evidence="1 6">Belongs to the Glu/Leu/Phe/Val dehydrogenases family.</text>
</comment>
<dbReference type="Gene3D" id="3.40.50.10860">
    <property type="entry name" value="Leucine Dehydrogenase, chain A, domain 1"/>
    <property type="match status" value="1"/>
</dbReference>
<name>A0A328C7E1_9DELT</name>
<evidence type="ECO:0000313" key="8">
    <source>
        <dbReference type="EMBL" id="RAL20979.1"/>
    </source>
</evidence>
<dbReference type="PANTHER" id="PTHR42722">
    <property type="entry name" value="LEUCINE DEHYDROGENASE"/>
    <property type="match status" value="1"/>
</dbReference>
<organism evidence="8 9">
    <name type="scientific">Lujinxingia litoralis</name>
    <dbReference type="NCBI Taxonomy" id="2211119"/>
    <lineage>
        <taxon>Bacteria</taxon>
        <taxon>Deltaproteobacteria</taxon>
        <taxon>Bradymonadales</taxon>
        <taxon>Lujinxingiaceae</taxon>
        <taxon>Lujinxingia</taxon>
    </lineage>
</organism>
<evidence type="ECO:0000259" key="7">
    <source>
        <dbReference type="SMART" id="SM00839"/>
    </source>
</evidence>
<dbReference type="InterPro" id="IPR036291">
    <property type="entry name" value="NAD(P)-bd_dom_sf"/>
</dbReference>
<dbReference type="Pfam" id="PF02812">
    <property type="entry name" value="ELFV_dehydrog_N"/>
    <property type="match status" value="1"/>
</dbReference>
<feature type="domain" description="Glutamate/phenylalanine/leucine/valine/L-tryptophan dehydrogenase C-terminal" evidence="7">
    <location>
        <begin position="151"/>
        <end position="356"/>
    </location>
</feature>
<dbReference type="CDD" id="cd01075">
    <property type="entry name" value="NAD_bind_Leu_Phe_Val_DH"/>
    <property type="match status" value="1"/>
</dbReference>
<dbReference type="PIRSF" id="PIRSF000188">
    <property type="entry name" value="Phe_leu_dh"/>
    <property type="match status" value="1"/>
</dbReference>
<dbReference type="InterPro" id="IPR046346">
    <property type="entry name" value="Aminoacid_DH-like_N_sf"/>
</dbReference>
<dbReference type="InterPro" id="IPR006095">
    <property type="entry name" value="Glu/Leu/Phe/Val/Trp_DH"/>
</dbReference>
<dbReference type="GO" id="GO:0006520">
    <property type="term" value="P:amino acid metabolic process"/>
    <property type="evidence" value="ECO:0007669"/>
    <property type="project" value="InterPro"/>
</dbReference>
<dbReference type="InterPro" id="IPR006097">
    <property type="entry name" value="Glu/Leu/Phe/Val/Trp_DH_dimer"/>
</dbReference>
<dbReference type="SUPFAM" id="SSF51735">
    <property type="entry name" value="NAD(P)-binding Rossmann-fold domains"/>
    <property type="match status" value="1"/>
</dbReference>
<evidence type="ECO:0000256" key="3">
    <source>
        <dbReference type="ARBA" id="ARBA00023027"/>
    </source>
</evidence>
<dbReference type="SUPFAM" id="SSF53223">
    <property type="entry name" value="Aminoacid dehydrogenase-like, N-terminal domain"/>
    <property type="match status" value="1"/>
</dbReference>
<reference evidence="8 9" key="1">
    <citation type="submission" date="2018-05" db="EMBL/GenBank/DDBJ databases">
        <title>Lujinxingia marina gen. nov. sp. nov., a new facultative anaerobic member of the class Deltaproteobacteria, and proposal of Lujinxingaceae fam. nov.</title>
        <authorList>
            <person name="Li C.-M."/>
        </authorList>
    </citation>
    <scope>NUCLEOTIDE SEQUENCE [LARGE SCALE GENOMIC DNA]</scope>
    <source>
        <strain evidence="8 9">B210</strain>
    </source>
</reference>
<evidence type="ECO:0000256" key="5">
    <source>
        <dbReference type="PIRSR" id="PIRSR000188-2"/>
    </source>
</evidence>
<evidence type="ECO:0000256" key="6">
    <source>
        <dbReference type="RuleBase" id="RU004417"/>
    </source>
</evidence>
<dbReference type="GO" id="GO:0016639">
    <property type="term" value="F:oxidoreductase activity, acting on the CH-NH2 group of donors, NAD or NADP as acceptor"/>
    <property type="evidence" value="ECO:0007669"/>
    <property type="project" value="InterPro"/>
</dbReference>
<dbReference type="OrthoDB" id="9803297at2"/>
<dbReference type="SMART" id="SM00839">
    <property type="entry name" value="ELFV_dehydrog"/>
    <property type="match status" value="1"/>
</dbReference>
<evidence type="ECO:0000256" key="4">
    <source>
        <dbReference type="PIRSR" id="PIRSR000188-1"/>
    </source>
</evidence>
<accession>A0A328C7E1</accession>
<feature type="active site" description="Proton donor/acceptor" evidence="4">
    <location>
        <position position="85"/>
    </location>
</feature>
<feature type="binding site" evidence="5">
    <location>
        <begin position="187"/>
        <end position="192"/>
    </location>
    <ligand>
        <name>NAD(+)</name>
        <dbReference type="ChEBI" id="CHEBI:57540"/>
    </ligand>
</feature>
<dbReference type="Pfam" id="PF00208">
    <property type="entry name" value="ELFV_dehydrog"/>
    <property type="match status" value="2"/>
</dbReference>
<keyword evidence="9" id="KW-1185">Reference proteome</keyword>
<protein>
    <recommendedName>
        <fullName evidence="7">Glutamate/phenylalanine/leucine/valine/L-tryptophan dehydrogenase C-terminal domain-containing protein</fullName>
    </recommendedName>
</protein>
<keyword evidence="2 6" id="KW-0560">Oxidoreductase</keyword>
<dbReference type="AlphaFoldDB" id="A0A328C7E1"/>
<dbReference type="Gene3D" id="3.40.50.720">
    <property type="entry name" value="NAD(P)-binding Rossmann-like Domain"/>
    <property type="match status" value="1"/>
</dbReference>
<keyword evidence="3 5" id="KW-0520">NAD</keyword>
<sequence length="356" mass="38257">MRRTPVDLFDYANSLNFGEVHFKTDAATGLQAIVALHNLSQGPAIGGCRFIEYPSTAEATRDALRLARGMTYKAAISGLPHGGGKAVIMRPANLPPEKRKRLFEVFGEFVDSLGGRYITAKDSGTTVEDINTIRRHTPHALGASPEQGGSGNPSPVTAFGVRRGIEAAARFKLGRESLEGVHIAIQGLGAVGSALAYDLHQLGARLSVADINPETVTRCVRELDATALDVDQIHAIDCDIYAPCALGGAINDTTLPQLRCQIVAGAANNQLLEDRHGLELHNRGILYAPDYAINAGGLINVALEYVGYDRERALAKTSEIYETMLAIFDRASSENLPTDVVADRIVEEKIFGQALR</sequence>
<dbReference type="PRINTS" id="PR00082">
    <property type="entry name" value="GLFDHDRGNASE"/>
</dbReference>
<dbReference type="InterPro" id="IPR006096">
    <property type="entry name" value="Glu/Leu/Phe/Val/Trp_DH_C"/>
</dbReference>
<dbReference type="GO" id="GO:0000166">
    <property type="term" value="F:nucleotide binding"/>
    <property type="evidence" value="ECO:0007669"/>
    <property type="project" value="UniProtKB-KW"/>
</dbReference>
<comment type="caution">
    <text evidence="8">The sequence shown here is derived from an EMBL/GenBank/DDBJ whole genome shotgun (WGS) entry which is preliminary data.</text>
</comment>
<dbReference type="EMBL" id="QHKO01000007">
    <property type="protein sequence ID" value="RAL20979.1"/>
    <property type="molecule type" value="Genomic_DNA"/>
</dbReference>
<evidence type="ECO:0000313" key="9">
    <source>
        <dbReference type="Proteomes" id="UP000249169"/>
    </source>
</evidence>
<dbReference type="InterPro" id="IPR016211">
    <property type="entry name" value="Glu/Phe/Leu/Val/Trp_DH_bac/arc"/>
</dbReference>
<gene>
    <name evidence="8" type="ORF">DL240_15015</name>
</gene>
<dbReference type="PANTHER" id="PTHR42722:SF1">
    <property type="entry name" value="VALINE DEHYDROGENASE"/>
    <property type="match status" value="1"/>
</dbReference>
<evidence type="ECO:0000256" key="2">
    <source>
        <dbReference type="ARBA" id="ARBA00023002"/>
    </source>
</evidence>